<evidence type="ECO:0000313" key="11">
    <source>
        <dbReference type="Proteomes" id="UP000521872"/>
    </source>
</evidence>
<sequence length="257" mass="28914">MSPPPVFPANSVYTRCYCEENVYLLCDQFLKDTSVTERWEAYAVFISNENKTAALWYQKAARVEGNPVIWDYHVILVLRPRNEADTLESLDSGSLSAQYEADQSGSWVYDFDTTLPAYMGLNLQMSDYLSLTFPEGLLPAYESKFRVVPGVLFLQHFASDRSHMIVKPNSTVNGSTDTDALCTPAYSASPPTYAPICGKLALKSGISHNLMTHYVAMKTMEVDESQAGNYGFVLDRDKAEEFFSMWKDEDETEADCM</sequence>
<evidence type="ECO:0000259" key="9">
    <source>
        <dbReference type="Pfam" id="PF09764"/>
    </source>
</evidence>
<evidence type="ECO:0000256" key="6">
    <source>
        <dbReference type="ARBA" id="ARBA00029677"/>
    </source>
</evidence>
<dbReference type="EC" id="3.5.1.122" evidence="3 8"/>
<comment type="catalytic activity">
    <reaction evidence="7 8">
        <text>N-terminal L-glutaminyl-[protein] + H2O = N-terminal L-glutamyl-[protein] + NH4(+)</text>
        <dbReference type="Rhea" id="RHEA:50680"/>
        <dbReference type="Rhea" id="RHEA-COMP:12668"/>
        <dbReference type="Rhea" id="RHEA-COMP:12777"/>
        <dbReference type="ChEBI" id="CHEBI:15377"/>
        <dbReference type="ChEBI" id="CHEBI:28938"/>
        <dbReference type="ChEBI" id="CHEBI:64721"/>
        <dbReference type="ChEBI" id="CHEBI:64722"/>
        <dbReference type="EC" id="3.5.1.122"/>
    </reaction>
</comment>
<reference evidence="10 11" key="1">
    <citation type="submission" date="2019-12" db="EMBL/GenBank/DDBJ databases">
        <authorList>
            <person name="Floudas D."/>
            <person name="Bentzer J."/>
            <person name="Ahren D."/>
            <person name="Johansson T."/>
            <person name="Persson P."/>
            <person name="Tunlid A."/>
        </authorList>
    </citation>
    <scope>NUCLEOTIDE SEQUENCE [LARGE SCALE GENOMIC DNA]</scope>
    <source>
        <strain evidence="10 11">CBS 102.39</strain>
    </source>
</reference>
<accession>A0A8H4VM92</accession>
<comment type="caution">
    <text evidence="10">The sequence shown here is derived from an EMBL/GenBank/DDBJ whole genome shotgun (WGS) entry which is preliminary data.</text>
</comment>
<dbReference type="PANTHER" id="PTHR13035:SF0">
    <property type="entry name" value="PROTEIN N-TERMINAL GLUTAMINE AMIDOHYDROLASE"/>
    <property type="match status" value="1"/>
</dbReference>
<comment type="subunit">
    <text evidence="2 8">Monomer.</text>
</comment>
<dbReference type="GO" id="GO:0005829">
    <property type="term" value="C:cytosol"/>
    <property type="evidence" value="ECO:0007669"/>
    <property type="project" value="TreeGrafter"/>
</dbReference>
<protein>
    <recommendedName>
        <fullName evidence="4 8">Protein N-terminal glutamine amidohydrolase</fullName>
        <ecNumber evidence="3 8">3.5.1.122</ecNumber>
    </recommendedName>
    <alternativeName>
        <fullName evidence="6 8">Protein NH2-terminal glutamine deamidase</fullName>
    </alternativeName>
</protein>
<dbReference type="InterPro" id="IPR023128">
    <property type="entry name" value="Prot_N_Gln_amidohydro_ab_roll"/>
</dbReference>
<evidence type="ECO:0000313" key="10">
    <source>
        <dbReference type="EMBL" id="KAF4615133.1"/>
    </source>
</evidence>
<evidence type="ECO:0000256" key="8">
    <source>
        <dbReference type="RuleBase" id="RU367082"/>
    </source>
</evidence>
<gene>
    <name evidence="10" type="ORF">D9613_003159</name>
</gene>
<evidence type="ECO:0000256" key="4">
    <source>
        <dbReference type="ARBA" id="ARBA00021247"/>
    </source>
</evidence>
<dbReference type="Proteomes" id="UP000521872">
    <property type="component" value="Unassembled WGS sequence"/>
</dbReference>
<name>A0A8H4VM92_9AGAR</name>
<dbReference type="InterPro" id="IPR037132">
    <property type="entry name" value="N_Gln_amidohydro_ab_roll_sf"/>
</dbReference>
<organism evidence="10 11">
    <name type="scientific">Agrocybe pediades</name>
    <dbReference type="NCBI Taxonomy" id="84607"/>
    <lineage>
        <taxon>Eukaryota</taxon>
        <taxon>Fungi</taxon>
        <taxon>Dikarya</taxon>
        <taxon>Basidiomycota</taxon>
        <taxon>Agaricomycotina</taxon>
        <taxon>Agaricomycetes</taxon>
        <taxon>Agaricomycetidae</taxon>
        <taxon>Agaricales</taxon>
        <taxon>Agaricineae</taxon>
        <taxon>Strophariaceae</taxon>
        <taxon>Agrocybe</taxon>
    </lineage>
</organism>
<evidence type="ECO:0000256" key="5">
    <source>
        <dbReference type="ARBA" id="ARBA00022801"/>
    </source>
</evidence>
<dbReference type="GO" id="GO:0008418">
    <property type="term" value="F:protein-N-terminal asparagine amidohydrolase activity"/>
    <property type="evidence" value="ECO:0007669"/>
    <property type="project" value="UniProtKB-UniRule"/>
</dbReference>
<dbReference type="GO" id="GO:0070773">
    <property type="term" value="F:protein-N-terminal glutamine amidohydrolase activity"/>
    <property type="evidence" value="ECO:0007669"/>
    <property type="project" value="UniProtKB-UniRule"/>
</dbReference>
<dbReference type="Gene3D" id="3.10.620.10">
    <property type="entry name" value="Protein N-terminal glutamine amidohydrolase, alpha beta roll"/>
    <property type="match status" value="1"/>
</dbReference>
<evidence type="ECO:0000256" key="3">
    <source>
        <dbReference type="ARBA" id="ARBA00012718"/>
    </source>
</evidence>
<dbReference type="PANTHER" id="PTHR13035">
    <property type="entry name" value="PROTEIN N-TERMINAL GLUTAMINE AMIDOHYDROLASE"/>
    <property type="match status" value="1"/>
</dbReference>
<proteinExistence type="inferred from homology"/>
<dbReference type="Pfam" id="PF09764">
    <property type="entry name" value="Nt_Gln_amidase"/>
    <property type="match status" value="1"/>
</dbReference>
<dbReference type="EMBL" id="JAACJL010000044">
    <property type="protein sequence ID" value="KAF4615133.1"/>
    <property type="molecule type" value="Genomic_DNA"/>
</dbReference>
<dbReference type="AlphaFoldDB" id="A0A8H4VM92"/>
<evidence type="ECO:0000256" key="2">
    <source>
        <dbReference type="ARBA" id="ARBA00011245"/>
    </source>
</evidence>
<keyword evidence="5 8" id="KW-0378">Hydrolase</keyword>
<evidence type="ECO:0000256" key="1">
    <source>
        <dbReference type="ARBA" id="ARBA00008985"/>
    </source>
</evidence>
<feature type="domain" description="Protein N-terminal glutamine amidohydrolase alpha beta roll" evidence="9">
    <location>
        <begin position="13"/>
        <end position="243"/>
    </location>
</feature>
<dbReference type="InterPro" id="IPR039733">
    <property type="entry name" value="NTAQ1"/>
</dbReference>
<comment type="similarity">
    <text evidence="1 8">Belongs to the NTAQ1 family.</text>
</comment>
<comment type="function">
    <text evidence="8">Mediates the side-chain deamidation of N-terminal glutamine residues to glutamate, an important step in N-end rule pathway of protein degradation. Conversion of the resulting N-terminal glutamine to glutamate renders the protein susceptible to arginylation, polyubiquitination and degradation as specified by the N-end rule. Does not act on substrates with internal or C-terminal glutamine and does not act on non-glutamine residues in any position.</text>
</comment>
<keyword evidence="11" id="KW-1185">Reference proteome</keyword>
<evidence type="ECO:0000256" key="7">
    <source>
        <dbReference type="ARBA" id="ARBA00048768"/>
    </source>
</evidence>
<dbReference type="GO" id="GO:0005634">
    <property type="term" value="C:nucleus"/>
    <property type="evidence" value="ECO:0007669"/>
    <property type="project" value="TreeGrafter"/>
</dbReference>